<dbReference type="AlphaFoldDB" id="A0A7R9MFF4"/>
<evidence type="ECO:0000256" key="6">
    <source>
        <dbReference type="ARBA" id="ARBA00023295"/>
    </source>
</evidence>
<evidence type="ECO:0000256" key="3">
    <source>
        <dbReference type="ARBA" id="ARBA00012662"/>
    </source>
</evidence>
<keyword evidence="4" id="KW-0732">Signal</keyword>
<feature type="domain" description="Glycoside hydrolase family 29 N-terminal" evidence="7">
    <location>
        <begin position="188"/>
        <end position="317"/>
    </location>
</feature>
<feature type="domain" description="Glycoside hydrolase family 29 N-terminal" evidence="7">
    <location>
        <begin position="2"/>
        <end position="157"/>
    </location>
</feature>
<accession>A0A7R9MFF4</accession>
<dbReference type="GO" id="GO:0005764">
    <property type="term" value="C:lysosome"/>
    <property type="evidence" value="ECO:0007669"/>
    <property type="project" value="TreeGrafter"/>
</dbReference>
<evidence type="ECO:0000313" key="8">
    <source>
        <dbReference type="EMBL" id="CAD7658823.1"/>
    </source>
</evidence>
<keyword evidence="5" id="KW-0378">Hydrolase</keyword>
<dbReference type="EMBL" id="CAJPVJ010015913">
    <property type="protein sequence ID" value="CAG2176009.1"/>
    <property type="molecule type" value="Genomic_DNA"/>
</dbReference>
<evidence type="ECO:0000256" key="5">
    <source>
        <dbReference type="ARBA" id="ARBA00022801"/>
    </source>
</evidence>
<dbReference type="InterPro" id="IPR016286">
    <property type="entry name" value="FUC_metazoa-typ"/>
</dbReference>
<dbReference type="SMART" id="SM00812">
    <property type="entry name" value="Alpha_L_fucos"/>
    <property type="match status" value="2"/>
</dbReference>
<dbReference type="Pfam" id="PF01120">
    <property type="entry name" value="Alpha_L_fucos"/>
    <property type="match status" value="2"/>
</dbReference>
<evidence type="ECO:0000259" key="7">
    <source>
        <dbReference type="Pfam" id="PF01120"/>
    </source>
</evidence>
<name>A0A7R9MFF4_9ACAR</name>
<reference evidence="8" key="1">
    <citation type="submission" date="2020-11" db="EMBL/GenBank/DDBJ databases">
        <authorList>
            <person name="Tran Van P."/>
        </authorList>
    </citation>
    <scope>NUCLEOTIDE SEQUENCE</scope>
</reference>
<dbReference type="PRINTS" id="PR00741">
    <property type="entry name" value="GLHYDRLASE29"/>
</dbReference>
<dbReference type="InterPro" id="IPR000933">
    <property type="entry name" value="Glyco_hydro_29"/>
</dbReference>
<evidence type="ECO:0000256" key="2">
    <source>
        <dbReference type="ARBA" id="ARBA00007951"/>
    </source>
</evidence>
<evidence type="ECO:0000256" key="4">
    <source>
        <dbReference type="ARBA" id="ARBA00022729"/>
    </source>
</evidence>
<dbReference type="GO" id="GO:0006004">
    <property type="term" value="P:fucose metabolic process"/>
    <property type="evidence" value="ECO:0007669"/>
    <property type="project" value="InterPro"/>
</dbReference>
<gene>
    <name evidence="8" type="ORF">ONB1V03_LOCUS15443</name>
</gene>
<dbReference type="EC" id="3.2.1.51" evidence="3"/>
<protein>
    <recommendedName>
        <fullName evidence="3">alpha-L-fucosidase</fullName>
        <ecNumber evidence="3">3.2.1.51</ecNumber>
    </recommendedName>
</protein>
<evidence type="ECO:0000313" key="9">
    <source>
        <dbReference type="Proteomes" id="UP000728032"/>
    </source>
</evidence>
<feature type="non-terminal residue" evidence="8">
    <location>
        <position position="1"/>
    </location>
</feature>
<dbReference type="GO" id="GO:0016139">
    <property type="term" value="P:glycoside catabolic process"/>
    <property type="evidence" value="ECO:0007669"/>
    <property type="project" value="TreeGrafter"/>
</dbReference>
<dbReference type="InterPro" id="IPR017853">
    <property type="entry name" value="GH"/>
</dbReference>
<organism evidence="8">
    <name type="scientific">Oppiella nova</name>
    <dbReference type="NCBI Taxonomy" id="334625"/>
    <lineage>
        <taxon>Eukaryota</taxon>
        <taxon>Metazoa</taxon>
        <taxon>Ecdysozoa</taxon>
        <taxon>Arthropoda</taxon>
        <taxon>Chelicerata</taxon>
        <taxon>Arachnida</taxon>
        <taxon>Acari</taxon>
        <taxon>Acariformes</taxon>
        <taxon>Sarcoptiformes</taxon>
        <taxon>Oribatida</taxon>
        <taxon>Brachypylina</taxon>
        <taxon>Oppioidea</taxon>
        <taxon>Oppiidae</taxon>
        <taxon>Oppiella</taxon>
    </lineage>
</organism>
<keyword evidence="9" id="KW-1185">Reference proteome</keyword>
<proteinExistence type="inferred from homology"/>
<dbReference type="SUPFAM" id="SSF51445">
    <property type="entry name" value="(Trans)glycosidases"/>
    <property type="match status" value="2"/>
</dbReference>
<dbReference type="EMBL" id="OC930738">
    <property type="protein sequence ID" value="CAD7658823.1"/>
    <property type="molecule type" value="Genomic_DNA"/>
</dbReference>
<dbReference type="InterPro" id="IPR057739">
    <property type="entry name" value="Glyco_hydro_29_N"/>
</dbReference>
<dbReference type="GO" id="GO:0004560">
    <property type="term" value="F:alpha-L-fucosidase activity"/>
    <property type="evidence" value="ECO:0007669"/>
    <property type="project" value="UniProtKB-EC"/>
</dbReference>
<dbReference type="PANTHER" id="PTHR10030">
    <property type="entry name" value="ALPHA-L-FUCOSIDASE"/>
    <property type="match status" value="1"/>
</dbReference>
<dbReference type="Gene3D" id="3.20.20.80">
    <property type="entry name" value="Glycosidases"/>
    <property type="match status" value="2"/>
</dbReference>
<keyword evidence="6" id="KW-0326">Glycosidase</keyword>
<dbReference type="PANTHER" id="PTHR10030:SF37">
    <property type="entry name" value="ALPHA-L-FUCOSIDASE-RELATED"/>
    <property type="match status" value="1"/>
</dbReference>
<dbReference type="Proteomes" id="UP000728032">
    <property type="component" value="Unassembled WGS sequence"/>
</dbReference>
<comment type="similarity">
    <text evidence="2">Belongs to the glycosyl hydrolase 29 family.</text>
</comment>
<sequence length="317" mass="36548">MDPEIKELVTNYKPDIVWADGSWVADDTYFDSTNFLAWLYNDSPVKDTVVVNDRWGKDTPGKHGGFYNMADRTNPKKLMEHKFENAMSMDRGSWGFRRDAELWNYLTTWDLIVELVQTVSCGGNILINIGPTADGVINLLFIERLTQFGDWLKVNGEAIYGSKPWTHQNDTITPDVYLKGSCIIVNITYDAKWDSLDKRPLPGWYDEAKVGIFIHWGVFSVPAFDSEWFCYTWAATKQKNVVDFMTKNYKPDFTYQDFGPQFTAELWDPAKWVELFKAAGAKYVVMTTKHHEGFTMWPSKHSWGWNAVDVGPKRDLV</sequence>
<dbReference type="OrthoDB" id="6039950at2759"/>
<comment type="function">
    <text evidence="1">Alpha-L-fucosidase is responsible for hydrolyzing the alpha-1,6-linked fucose joined to the reducing-end N-acetylglucosamine of the carbohydrate moieties of glycoproteins.</text>
</comment>
<evidence type="ECO:0000256" key="1">
    <source>
        <dbReference type="ARBA" id="ARBA00004071"/>
    </source>
</evidence>